<feature type="transmembrane region" description="Helical" evidence="1">
    <location>
        <begin position="122"/>
        <end position="141"/>
    </location>
</feature>
<dbReference type="InterPro" id="IPR002656">
    <property type="entry name" value="Acyl_transf_3_dom"/>
</dbReference>
<organism evidence="3 4">
    <name type="scientific">Pristionchus entomophagus</name>
    <dbReference type="NCBI Taxonomy" id="358040"/>
    <lineage>
        <taxon>Eukaryota</taxon>
        <taxon>Metazoa</taxon>
        <taxon>Ecdysozoa</taxon>
        <taxon>Nematoda</taxon>
        <taxon>Chromadorea</taxon>
        <taxon>Rhabditida</taxon>
        <taxon>Rhabditina</taxon>
        <taxon>Diplogasteromorpha</taxon>
        <taxon>Diplogasteroidea</taxon>
        <taxon>Neodiplogasteridae</taxon>
        <taxon>Pristionchus</taxon>
    </lineage>
</organism>
<feature type="transmembrane region" description="Helical" evidence="1">
    <location>
        <begin position="45"/>
        <end position="72"/>
    </location>
</feature>
<proteinExistence type="predicted"/>
<feature type="transmembrane region" description="Helical" evidence="1">
    <location>
        <begin position="269"/>
        <end position="290"/>
    </location>
</feature>
<evidence type="ECO:0000313" key="4">
    <source>
        <dbReference type="Proteomes" id="UP001432027"/>
    </source>
</evidence>
<dbReference type="Proteomes" id="UP001432027">
    <property type="component" value="Unassembled WGS sequence"/>
</dbReference>
<protein>
    <recommendedName>
        <fullName evidence="2">Acyltransferase 3 domain-containing protein</fullName>
    </recommendedName>
</protein>
<feature type="transmembrane region" description="Helical" evidence="1">
    <location>
        <begin position="162"/>
        <end position="181"/>
    </location>
</feature>
<accession>A0AAV5TBW3</accession>
<name>A0AAV5TBW3_9BILA</name>
<comment type="caution">
    <text evidence="3">The sequence shown here is derived from an EMBL/GenBank/DDBJ whole genome shotgun (WGS) entry which is preliminary data.</text>
</comment>
<dbReference type="EMBL" id="BTSX01000004">
    <property type="protein sequence ID" value="GMS93046.1"/>
    <property type="molecule type" value="Genomic_DNA"/>
</dbReference>
<feature type="transmembrane region" description="Helical" evidence="1">
    <location>
        <begin position="297"/>
        <end position="319"/>
    </location>
</feature>
<evidence type="ECO:0000313" key="3">
    <source>
        <dbReference type="EMBL" id="GMS93046.1"/>
    </source>
</evidence>
<sequence length="326" mass="36856">MGVCLPASCSSRELENLFRPESGALKDNPVCRVTKPGDMTPDVDVGFYVTISIMGIIVFICLASGVVDFFFTERLEHMRFSKSLGWRLFMSCSLYANIASIFDVSEVTKGGQIGPIHCIRFFSMVWVLLTHLGANYLSVVANPIDIMALVPDLTSEALTNGYFSVDSFFFISGVLLTFLWFKMFQRSPKEVNSPFGWAMFYVHRILRLSPAFYFLVIFYSFVLKQLIKEAPLSINMAVVGDYCSTSWWVELLYLQNWVDLQTPCLGYSWYLATDLQMFLFTPLLIIPLAIKPIIELIVAAVVLIISTAANIFLVIHYHWPAAQNGF</sequence>
<evidence type="ECO:0000256" key="1">
    <source>
        <dbReference type="SAM" id="Phobius"/>
    </source>
</evidence>
<feature type="domain" description="Acyltransferase 3" evidence="2">
    <location>
        <begin position="116"/>
        <end position="319"/>
    </location>
</feature>
<dbReference type="GO" id="GO:0016747">
    <property type="term" value="F:acyltransferase activity, transferring groups other than amino-acyl groups"/>
    <property type="evidence" value="ECO:0007669"/>
    <property type="project" value="InterPro"/>
</dbReference>
<keyword evidence="1" id="KW-0472">Membrane</keyword>
<evidence type="ECO:0000259" key="2">
    <source>
        <dbReference type="Pfam" id="PF01757"/>
    </source>
</evidence>
<reference evidence="3" key="1">
    <citation type="submission" date="2023-10" db="EMBL/GenBank/DDBJ databases">
        <title>Genome assembly of Pristionchus species.</title>
        <authorList>
            <person name="Yoshida K."/>
            <person name="Sommer R.J."/>
        </authorList>
    </citation>
    <scope>NUCLEOTIDE SEQUENCE</scope>
    <source>
        <strain evidence="3">RS0144</strain>
    </source>
</reference>
<dbReference type="PANTHER" id="PTHR11161:SF55">
    <property type="entry name" value="NOSE RESISTANT-TO-FLUOXETINE PROTEIN N-TERMINAL DOMAIN-CONTAINING PROTEIN"/>
    <property type="match status" value="1"/>
</dbReference>
<feature type="transmembrane region" description="Helical" evidence="1">
    <location>
        <begin position="201"/>
        <end position="223"/>
    </location>
</feature>
<keyword evidence="1" id="KW-0812">Transmembrane</keyword>
<gene>
    <name evidence="3" type="ORF">PENTCL1PPCAC_15221</name>
</gene>
<keyword evidence="4" id="KW-1185">Reference proteome</keyword>
<keyword evidence="1" id="KW-1133">Transmembrane helix</keyword>
<dbReference type="InterPro" id="IPR052728">
    <property type="entry name" value="O2_lipid_transport_reg"/>
</dbReference>
<dbReference type="AlphaFoldDB" id="A0AAV5TBW3"/>
<dbReference type="Pfam" id="PF01757">
    <property type="entry name" value="Acyl_transf_3"/>
    <property type="match status" value="1"/>
</dbReference>
<dbReference type="PANTHER" id="PTHR11161">
    <property type="entry name" value="O-ACYLTRANSFERASE"/>
    <property type="match status" value="1"/>
</dbReference>